<dbReference type="Proteomes" id="UP000321201">
    <property type="component" value="Unassembled WGS sequence"/>
</dbReference>
<evidence type="ECO:0000256" key="7">
    <source>
        <dbReference type="SAM" id="Phobius"/>
    </source>
</evidence>
<feature type="transmembrane region" description="Helical" evidence="7">
    <location>
        <begin position="12"/>
        <end position="37"/>
    </location>
</feature>
<reference evidence="9 10" key="1">
    <citation type="submission" date="2019-08" db="EMBL/GenBank/DDBJ databases">
        <title>Pelomicrobium methylotrophicum gen. nov., sp. nov. a moderately thermophilic, facultatively anaerobic, lithoautotrophic and methylotrophic bacterium isolated from a terrestrial mud volcano.</title>
        <authorList>
            <person name="Slobodkina G.B."/>
            <person name="Merkel A.Y."/>
            <person name="Slobodkin A.I."/>
        </authorList>
    </citation>
    <scope>NUCLEOTIDE SEQUENCE [LARGE SCALE GENOMIC DNA]</scope>
    <source>
        <strain evidence="9 10">SM250</strain>
    </source>
</reference>
<dbReference type="InterPro" id="IPR022764">
    <property type="entry name" value="Peptidase_S54_rhomboid_dom"/>
</dbReference>
<keyword evidence="10" id="KW-1185">Reference proteome</keyword>
<dbReference type="Gene3D" id="1.20.1540.10">
    <property type="entry name" value="Rhomboid-like"/>
    <property type="match status" value="1"/>
</dbReference>
<name>A0A5C7EH96_9PROT</name>
<dbReference type="GO" id="GO:0006508">
    <property type="term" value="P:proteolysis"/>
    <property type="evidence" value="ECO:0007669"/>
    <property type="project" value="UniProtKB-KW"/>
</dbReference>
<dbReference type="AlphaFoldDB" id="A0A5C7EH96"/>
<evidence type="ECO:0000256" key="2">
    <source>
        <dbReference type="ARBA" id="ARBA00009045"/>
    </source>
</evidence>
<feature type="transmembrane region" description="Helical" evidence="7">
    <location>
        <begin position="154"/>
        <end position="174"/>
    </location>
</feature>
<feature type="transmembrane region" description="Helical" evidence="7">
    <location>
        <begin position="221"/>
        <end position="240"/>
    </location>
</feature>
<keyword evidence="5 7" id="KW-1133">Transmembrane helix</keyword>
<dbReference type="InterPro" id="IPR035952">
    <property type="entry name" value="Rhomboid-like_sf"/>
</dbReference>
<evidence type="ECO:0000313" key="10">
    <source>
        <dbReference type="Proteomes" id="UP000321201"/>
    </source>
</evidence>
<comment type="similarity">
    <text evidence="2">Belongs to the peptidase S54 family.</text>
</comment>
<proteinExistence type="inferred from homology"/>
<evidence type="ECO:0000256" key="6">
    <source>
        <dbReference type="ARBA" id="ARBA00023136"/>
    </source>
</evidence>
<evidence type="ECO:0000256" key="1">
    <source>
        <dbReference type="ARBA" id="ARBA00004141"/>
    </source>
</evidence>
<evidence type="ECO:0000256" key="4">
    <source>
        <dbReference type="ARBA" id="ARBA00022801"/>
    </source>
</evidence>
<dbReference type="SUPFAM" id="SSF144091">
    <property type="entry name" value="Rhomboid-like"/>
    <property type="match status" value="1"/>
</dbReference>
<comment type="subcellular location">
    <subcellularLocation>
        <location evidence="1">Membrane</location>
        <topology evidence="1">Multi-pass membrane protein</topology>
    </subcellularLocation>
</comment>
<dbReference type="OrthoDB" id="9814037at2"/>
<evidence type="ECO:0000259" key="8">
    <source>
        <dbReference type="Pfam" id="PF01694"/>
    </source>
</evidence>
<dbReference type="Pfam" id="PF01694">
    <property type="entry name" value="Rhomboid"/>
    <property type="match status" value="1"/>
</dbReference>
<dbReference type="EMBL" id="VPFL01000024">
    <property type="protein sequence ID" value="TXF10659.1"/>
    <property type="molecule type" value="Genomic_DNA"/>
</dbReference>
<sequence>MFIPVGDYPNPRGVPVMTILLIAVNVAVFVLVSLPLAHAPVSLDDPRLPAYLDLVARSLPRGVSLEVLARQTTAYDLLVFEYGFRADHASLSTLFTSMFLHGGFLHLAGNMLFLWIYGDNVEHRLGAVPFLFWYLVTGAAATLTHALITPGPPLPLVGASGAISGVLGFYFLLFPGHFVRVLLLLFPFYVGTVMIPARIVLGLYLVVDNLLPFLLAPSGPVAYGAHIGGFLAGLIAAAWMRLRGR</sequence>
<evidence type="ECO:0000256" key="3">
    <source>
        <dbReference type="ARBA" id="ARBA00022692"/>
    </source>
</evidence>
<keyword evidence="3 7" id="KW-0812">Transmembrane</keyword>
<dbReference type="GO" id="GO:0004252">
    <property type="term" value="F:serine-type endopeptidase activity"/>
    <property type="evidence" value="ECO:0007669"/>
    <property type="project" value="InterPro"/>
</dbReference>
<dbReference type="RefSeq" id="WP_147800832.1">
    <property type="nucleotide sequence ID" value="NZ_VPFL01000024.1"/>
</dbReference>
<keyword evidence="9" id="KW-0645">Protease</keyword>
<dbReference type="PANTHER" id="PTHR43731:SF14">
    <property type="entry name" value="PRESENILIN-ASSOCIATED RHOMBOID-LIKE PROTEIN, MITOCHONDRIAL"/>
    <property type="match status" value="1"/>
</dbReference>
<evidence type="ECO:0000256" key="5">
    <source>
        <dbReference type="ARBA" id="ARBA00022989"/>
    </source>
</evidence>
<dbReference type="PANTHER" id="PTHR43731">
    <property type="entry name" value="RHOMBOID PROTEASE"/>
    <property type="match status" value="1"/>
</dbReference>
<organism evidence="9 10">
    <name type="scientific">Pelomicrobium methylotrophicum</name>
    <dbReference type="NCBI Taxonomy" id="2602750"/>
    <lineage>
        <taxon>Bacteria</taxon>
        <taxon>Pseudomonadati</taxon>
        <taxon>Pseudomonadota</taxon>
        <taxon>Hydrogenophilia</taxon>
        <taxon>Hydrogenophilia incertae sedis</taxon>
        <taxon>Pelomicrobium</taxon>
    </lineage>
</organism>
<feature type="transmembrane region" description="Helical" evidence="7">
    <location>
        <begin position="130"/>
        <end position="148"/>
    </location>
</feature>
<dbReference type="InParanoid" id="A0A5C7EH96"/>
<comment type="caution">
    <text evidence="9">The sequence shown here is derived from an EMBL/GenBank/DDBJ whole genome shotgun (WGS) entry which is preliminary data.</text>
</comment>
<keyword evidence="6 7" id="KW-0472">Membrane</keyword>
<feature type="domain" description="Peptidase S54 rhomboid" evidence="8">
    <location>
        <begin position="90"/>
        <end position="240"/>
    </location>
</feature>
<gene>
    <name evidence="9" type="ORF">FR698_14040</name>
</gene>
<accession>A0A5C7EH96</accession>
<dbReference type="InterPro" id="IPR050925">
    <property type="entry name" value="Rhomboid_protease_S54"/>
</dbReference>
<evidence type="ECO:0000313" key="9">
    <source>
        <dbReference type="EMBL" id="TXF10659.1"/>
    </source>
</evidence>
<feature type="transmembrane region" description="Helical" evidence="7">
    <location>
        <begin position="98"/>
        <end position="118"/>
    </location>
</feature>
<dbReference type="FunCoup" id="A0A5C7EH96">
    <property type="interactions" value="51"/>
</dbReference>
<keyword evidence="4" id="KW-0378">Hydrolase</keyword>
<dbReference type="GO" id="GO:0016020">
    <property type="term" value="C:membrane"/>
    <property type="evidence" value="ECO:0007669"/>
    <property type="project" value="UniProtKB-SubCell"/>
</dbReference>
<feature type="transmembrane region" description="Helical" evidence="7">
    <location>
        <begin position="181"/>
        <end position="201"/>
    </location>
</feature>
<protein>
    <submittedName>
        <fullName evidence="9">Rhomboid family intramembrane serine protease</fullName>
    </submittedName>
</protein>